<gene>
    <name evidence="2" type="ORF">VKT23_011951</name>
</gene>
<keyword evidence="3" id="KW-1185">Reference proteome</keyword>
<evidence type="ECO:0000313" key="3">
    <source>
        <dbReference type="Proteomes" id="UP001498398"/>
    </source>
</evidence>
<proteinExistence type="predicted"/>
<dbReference type="Proteomes" id="UP001498398">
    <property type="component" value="Unassembled WGS sequence"/>
</dbReference>
<evidence type="ECO:0000313" key="2">
    <source>
        <dbReference type="EMBL" id="KAK7453275.1"/>
    </source>
</evidence>
<sequence length="260" mass="29496">MPRYTLAEAQAECITLGSSLLLAAELMQPQNAEEDLGIGDDDGVSSEESDWDEEEDTEQEETFGGDEEDEIMLQAVGIYLLDYGDSLLGNGKRGPYFQFPKSKDYFECCLNANDRDFRYHFRMGREMFYRLVAMLEPNPIFHSTGPKPQRPVEYQLGAFLYRYGTLGSDAVGAAHKTGIGYGSVINYCWRVTRAIRELRDKYVGFLSEEEQQATMDRIICLCCAGYLDCRDPNYHGVDNVVVSRDCRRVCSLGAPFRKRV</sequence>
<protein>
    <submittedName>
        <fullName evidence="2">Uncharacterized protein</fullName>
    </submittedName>
</protein>
<dbReference type="EMBL" id="JBANRG010000027">
    <property type="protein sequence ID" value="KAK7453275.1"/>
    <property type="molecule type" value="Genomic_DNA"/>
</dbReference>
<comment type="caution">
    <text evidence="2">The sequence shown here is derived from an EMBL/GenBank/DDBJ whole genome shotgun (WGS) entry which is preliminary data.</text>
</comment>
<evidence type="ECO:0000256" key="1">
    <source>
        <dbReference type="SAM" id="MobiDB-lite"/>
    </source>
</evidence>
<feature type="compositionally biased region" description="Acidic residues" evidence="1">
    <location>
        <begin position="32"/>
        <end position="67"/>
    </location>
</feature>
<accession>A0ABR1JAT0</accession>
<organism evidence="2 3">
    <name type="scientific">Marasmiellus scandens</name>
    <dbReference type="NCBI Taxonomy" id="2682957"/>
    <lineage>
        <taxon>Eukaryota</taxon>
        <taxon>Fungi</taxon>
        <taxon>Dikarya</taxon>
        <taxon>Basidiomycota</taxon>
        <taxon>Agaricomycotina</taxon>
        <taxon>Agaricomycetes</taxon>
        <taxon>Agaricomycetidae</taxon>
        <taxon>Agaricales</taxon>
        <taxon>Marasmiineae</taxon>
        <taxon>Omphalotaceae</taxon>
        <taxon>Marasmiellus</taxon>
    </lineage>
</organism>
<name>A0ABR1JAT0_9AGAR</name>
<reference evidence="2 3" key="1">
    <citation type="submission" date="2024-01" db="EMBL/GenBank/DDBJ databases">
        <title>A draft genome for the cacao thread blight pathogen Marasmiellus scandens.</title>
        <authorList>
            <person name="Baruah I.K."/>
            <person name="Leung J."/>
            <person name="Bukari Y."/>
            <person name="Amoako-Attah I."/>
            <person name="Meinhardt L.W."/>
            <person name="Bailey B.A."/>
            <person name="Cohen S.P."/>
        </authorList>
    </citation>
    <scope>NUCLEOTIDE SEQUENCE [LARGE SCALE GENOMIC DNA]</scope>
    <source>
        <strain evidence="2 3">GH-19</strain>
    </source>
</reference>
<feature type="region of interest" description="Disordered" evidence="1">
    <location>
        <begin position="31"/>
        <end position="67"/>
    </location>
</feature>